<keyword evidence="4" id="KW-1185">Reference proteome</keyword>
<dbReference type="InterPro" id="IPR011993">
    <property type="entry name" value="PH-like_dom_sf"/>
</dbReference>
<feature type="domain" description="Globin" evidence="2">
    <location>
        <begin position="222"/>
        <end position="367"/>
    </location>
</feature>
<dbReference type="GO" id="GO:0020037">
    <property type="term" value="F:heme binding"/>
    <property type="evidence" value="ECO:0007669"/>
    <property type="project" value="InterPro"/>
</dbReference>
<dbReference type="InterPro" id="IPR012292">
    <property type="entry name" value="Globin/Proto"/>
</dbReference>
<dbReference type="EMBL" id="MT418680">
    <property type="protein sequence ID" value="QKF94586.1"/>
    <property type="molecule type" value="Genomic_DNA"/>
</dbReference>
<proteinExistence type="predicted"/>
<gene>
    <name evidence="3" type="ORF">Fadolivirus_1_1128</name>
</gene>
<organism evidence="3 4">
    <name type="scientific">Fadolivirus FV1/VV64</name>
    <dbReference type="NCBI Taxonomy" id="3070911"/>
    <lineage>
        <taxon>Viruses</taxon>
        <taxon>Varidnaviria</taxon>
        <taxon>Bamfordvirae</taxon>
        <taxon>Nucleocytoviricota</taxon>
        <taxon>Megaviricetes</taxon>
        <taxon>Imitervirales</taxon>
        <taxon>Mimiviridae</taxon>
        <taxon>Klosneuvirinae</taxon>
        <taxon>Fadolivirus</taxon>
        <taxon>Fadolivirus algeromassiliense</taxon>
    </lineage>
</organism>
<feature type="compositionally biased region" description="Basic and acidic residues" evidence="1">
    <location>
        <begin position="86"/>
        <end position="97"/>
    </location>
</feature>
<sequence>MESDQAKINFNELKQKFESNQQFELNNEIFRTRSFPKKNSNLLSVSKNIINKEITPRSSRTTPFDSSPRPETPTSSRSASSSISPRSEDSASPRQDDIDNVITNILEKTSIDTSYQNDSIITHRYNSLLSHNSKKLLLFDNTKIEDILNHIVVDVLKIENVDISGWVKNLKDNLIVNYGILKKQPSKNIEKLQLPIALEYELKKILKQELNTSTRELKHINEISDEIKKKIKDSWDKIMKRDGKVIKNSRVNSFYDTMLEIFYKNDPEAEKIFSKLSMDTQIKKIVALISLLIKYLENPFNLTDIFRSMSIISLITGLKDENYENLAKAISQSIQLTLGQNIISNEIKNGWFLMMRHIGRIITSFYNEIIDGDIFQVYTRRNRKWKKSLCKITHDKLVFYKYPKNEFDFEINIRDIIKLERVDEFDNRMTKQTNNCLEIATINESDFICTDDEYEIRILHQEIQIRIDAYSDN</sequence>
<dbReference type="CDD" id="cd01040">
    <property type="entry name" value="Mb-like"/>
    <property type="match status" value="1"/>
</dbReference>
<evidence type="ECO:0000256" key="1">
    <source>
        <dbReference type="SAM" id="MobiDB-lite"/>
    </source>
</evidence>
<dbReference type="Proteomes" id="UP001162001">
    <property type="component" value="Segment"/>
</dbReference>
<dbReference type="InterPro" id="IPR044399">
    <property type="entry name" value="Mb-like_M"/>
</dbReference>
<reference evidence="3 4" key="1">
    <citation type="submission" date="2020-04" db="EMBL/GenBank/DDBJ databases">
        <title>Advantages and limits of metagenomic assembly and binning of a giant virus.</title>
        <authorList>
            <person name="Schulz F."/>
            <person name="Andreani J."/>
            <person name="Francis R."/>
            <person name="Boudjemaa H."/>
            <person name="Bou Khalil J.Y."/>
            <person name="Lee J."/>
            <person name="La Scola B."/>
            <person name="Woyke T."/>
        </authorList>
    </citation>
    <scope>NUCLEOTIDE SEQUENCE [LARGE SCALE GENOMIC DNA]</scope>
    <source>
        <strain evidence="3 4">FV1/VV64</strain>
    </source>
</reference>
<dbReference type="SUPFAM" id="SSF46458">
    <property type="entry name" value="Globin-like"/>
    <property type="match status" value="1"/>
</dbReference>
<dbReference type="Gene3D" id="1.10.490.10">
    <property type="entry name" value="Globins"/>
    <property type="match status" value="1"/>
</dbReference>
<evidence type="ECO:0000313" key="3">
    <source>
        <dbReference type="EMBL" id="QKF94586.1"/>
    </source>
</evidence>
<name>A0A7D3QWH1_9VIRU</name>
<feature type="region of interest" description="Disordered" evidence="1">
    <location>
        <begin position="54"/>
        <end position="98"/>
    </location>
</feature>
<evidence type="ECO:0000259" key="2">
    <source>
        <dbReference type="PROSITE" id="PS01033"/>
    </source>
</evidence>
<evidence type="ECO:0000313" key="4">
    <source>
        <dbReference type="Proteomes" id="UP001162001"/>
    </source>
</evidence>
<dbReference type="SUPFAM" id="SSF50729">
    <property type="entry name" value="PH domain-like"/>
    <property type="match status" value="1"/>
</dbReference>
<dbReference type="Gene3D" id="2.30.29.30">
    <property type="entry name" value="Pleckstrin-homology domain (PH domain)/Phosphotyrosine-binding domain (PTB)"/>
    <property type="match status" value="1"/>
</dbReference>
<dbReference type="GO" id="GO:0019825">
    <property type="term" value="F:oxygen binding"/>
    <property type="evidence" value="ECO:0007669"/>
    <property type="project" value="InterPro"/>
</dbReference>
<protein>
    <submittedName>
        <fullName evidence="3">Globin/protoglobin</fullName>
    </submittedName>
</protein>
<dbReference type="InterPro" id="IPR000971">
    <property type="entry name" value="Globin"/>
</dbReference>
<dbReference type="InterPro" id="IPR009050">
    <property type="entry name" value="Globin-like_sf"/>
</dbReference>
<feature type="compositionally biased region" description="Low complexity" evidence="1">
    <location>
        <begin position="65"/>
        <end position="85"/>
    </location>
</feature>
<dbReference type="PROSITE" id="PS01033">
    <property type="entry name" value="GLOBIN"/>
    <property type="match status" value="1"/>
</dbReference>
<accession>A0A7D3QWH1</accession>